<evidence type="ECO:0000313" key="3">
    <source>
        <dbReference type="Proteomes" id="UP001155241"/>
    </source>
</evidence>
<dbReference type="Pfam" id="PF13385">
    <property type="entry name" value="Laminin_G_3"/>
    <property type="match status" value="1"/>
</dbReference>
<dbReference type="Gene3D" id="2.60.120.200">
    <property type="match status" value="1"/>
</dbReference>
<dbReference type="AlphaFoldDB" id="A0A9X2FDA2"/>
<keyword evidence="3" id="KW-1185">Reference proteome</keyword>
<protein>
    <submittedName>
        <fullName evidence="2">PEP-CTERM sorting domain-containing protein</fullName>
    </submittedName>
</protein>
<accession>A0A9X2FDA2</accession>
<dbReference type="RefSeq" id="WP_252852299.1">
    <property type="nucleotide sequence ID" value="NZ_JAMXLR010000036.1"/>
</dbReference>
<organism evidence="2 3">
    <name type="scientific">Aeoliella straminimaris</name>
    <dbReference type="NCBI Taxonomy" id="2954799"/>
    <lineage>
        <taxon>Bacteria</taxon>
        <taxon>Pseudomonadati</taxon>
        <taxon>Planctomycetota</taxon>
        <taxon>Planctomycetia</taxon>
        <taxon>Pirellulales</taxon>
        <taxon>Lacipirellulaceae</taxon>
        <taxon>Aeoliella</taxon>
    </lineage>
</organism>
<dbReference type="InterPro" id="IPR013424">
    <property type="entry name" value="Ice-binding_C"/>
</dbReference>
<feature type="domain" description="Ice-binding protein C-terminal" evidence="1">
    <location>
        <begin position="255"/>
        <end position="277"/>
    </location>
</feature>
<comment type="caution">
    <text evidence="2">The sequence shown here is derived from an EMBL/GenBank/DDBJ whole genome shotgun (WGS) entry which is preliminary data.</text>
</comment>
<gene>
    <name evidence="2" type="ORF">NG895_09770</name>
</gene>
<evidence type="ECO:0000259" key="1">
    <source>
        <dbReference type="Pfam" id="PF07589"/>
    </source>
</evidence>
<dbReference type="InterPro" id="IPR013320">
    <property type="entry name" value="ConA-like_dom_sf"/>
</dbReference>
<reference evidence="2" key="1">
    <citation type="submission" date="2022-06" db="EMBL/GenBank/DDBJ databases">
        <title>Aeoliella straminimaris, a novel planctomycete from sediments.</title>
        <authorList>
            <person name="Vitorino I.R."/>
            <person name="Lage O.M."/>
        </authorList>
    </citation>
    <scope>NUCLEOTIDE SEQUENCE</scope>
    <source>
        <strain evidence="2">ICT_H6.2</strain>
    </source>
</reference>
<dbReference type="Proteomes" id="UP001155241">
    <property type="component" value="Unassembled WGS sequence"/>
</dbReference>
<proteinExistence type="predicted"/>
<dbReference type="NCBIfam" id="TIGR02595">
    <property type="entry name" value="PEP_CTERM"/>
    <property type="match status" value="1"/>
</dbReference>
<evidence type="ECO:0000313" key="2">
    <source>
        <dbReference type="EMBL" id="MCO6044194.1"/>
    </source>
</evidence>
<name>A0A9X2FDA2_9BACT</name>
<dbReference type="EMBL" id="JAMXLR010000036">
    <property type="protein sequence ID" value="MCO6044194.1"/>
    <property type="molecule type" value="Genomic_DNA"/>
</dbReference>
<dbReference type="Pfam" id="PF07589">
    <property type="entry name" value="PEP-CTERM"/>
    <property type="match status" value="1"/>
</dbReference>
<dbReference type="SUPFAM" id="SSF49899">
    <property type="entry name" value="Concanavalin A-like lectins/glucanases"/>
    <property type="match status" value="1"/>
</dbReference>
<sequence length="279" mass="29001">MDFNAANWSGNASFTEGAWSGDSWFDAVNNVEASPGGTGGNSMNGGAPIKKVGAIGSNPAASYIEFSEESFDVNEANHPLAGLSEFSISLVFRLPSPLDAIDRNKDTFWEHHGFVGKEIGGPAVGDWNLGITDLNGDGHSDFVGASGVGDADVGTAGPEVDDGLWHTATFVVDDIGGGQFEQRLYLDGASVGVETINYGGGSSVVAASNFAIGARRDGGFGYLPQGDIARLMFFDTPLDDAEIRGQAATYLGLNVPEPASYLLLGGMGLAIVAMRRRLG</sequence>